<feature type="chain" id="PRO_5045599762" evidence="2">
    <location>
        <begin position="31"/>
        <end position="189"/>
    </location>
</feature>
<feature type="compositionally biased region" description="Low complexity" evidence="1">
    <location>
        <begin position="80"/>
        <end position="108"/>
    </location>
</feature>
<evidence type="ECO:0000256" key="2">
    <source>
        <dbReference type="SAM" id="SignalP"/>
    </source>
</evidence>
<organism evidence="3 4">
    <name type="scientific">Neokomagataea anthophila</name>
    <dbReference type="NCBI Taxonomy" id="2826925"/>
    <lineage>
        <taxon>Bacteria</taxon>
        <taxon>Pseudomonadati</taxon>
        <taxon>Pseudomonadota</taxon>
        <taxon>Alphaproteobacteria</taxon>
        <taxon>Acetobacterales</taxon>
        <taxon>Acetobacteraceae</taxon>
        <taxon>Neokomagataea</taxon>
    </lineage>
</organism>
<proteinExistence type="predicted"/>
<evidence type="ECO:0000313" key="4">
    <source>
        <dbReference type="Proteomes" id="UP000677812"/>
    </source>
</evidence>
<keyword evidence="4" id="KW-1185">Reference proteome</keyword>
<evidence type="ECO:0000313" key="3">
    <source>
        <dbReference type="EMBL" id="MBR0558662.1"/>
    </source>
</evidence>
<feature type="region of interest" description="Disordered" evidence="1">
    <location>
        <begin position="80"/>
        <end position="117"/>
    </location>
</feature>
<feature type="signal peptide" evidence="2">
    <location>
        <begin position="1"/>
        <end position="30"/>
    </location>
</feature>
<dbReference type="EMBL" id="JAGRQH010000001">
    <property type="protein sequence ID" value="MBR0558662.1"/>
    <property type="molecule type" value="Genomic_DNA"/>
</dbReference>
<accession>A0ABS5E437</accession>
<comment type="caution">
    <text evidence="3">The sequence shown here is derived from an EMBL/GenBank/DDBJ whole genome shotgun (WGS) entry which is preliminary data.</text>
</comment>
<name>A0ABS5E437_9PROT</name>
<evidence type="ECO:0000256" key="1">
    <source>
        <dbReference type="SAM" id="MobiDB-lite"/>
    </source>
</evidence>
<protein>
    <submittedName>
        <fullName evidence="3">Uncharacterized protein</fullName>
    </submittedName>
</protein>
<sequence>MALHRLVSRFAFVALPAAIVCVGAAPAASAAATSGRDCHAAFQSAKTSGTLQGQNYLAFKAAHCASGAAAGAPPSVAAPAVPATPAAPAAPSVPSAPAVTKPAVPSAPTSASVKPSATVLPTGSVQTGGKAVFPSAISPEFAKLSAGKARLKTCAAQYQANKANGGNAGLTWISKGGGYWSACNAHLKG</sequence>
<keyword evidence="2" id="KW-0732">Signal</keyword>
<gene>
    <name evidence="3" type="ORF">KB213_01105</name>
</gene>
<reference evidence="3 4" key="1">
    <citation type="submission" date="2021-04" db="EMBL/GenBank/DDBJ databases">
        <title>The complete genome sequence of Neokomagataea sp. TBRC 2177.</title>
        <authorList>
            <person name="Charoenyingcharoen P."/>
            <person name="Yukphan P."/>
        </authorList>
    </citation>
    <scope>NUCLEOTIDE SEQUENCE [LARGE SCALE GENOMIC DNA]</scope>
    <source>
        <strain evidence="3 4">TBRC 2177</strain>
    </source>
</reference>
<dbReference type="Proteomes" id="UP000677812">
    <property type="component" value="Unassembled WGS sequence"/>
</dbReference>